<name>A0A5J4Z0H7_PORPP</name>
<dbReference type="OMA" id="YVILPFE"/>
<gene>
    <name evidence="8" type="ORF">FVE85_0865</name>
</gene>
<accession>A0A5J4Z0H7</accession>
<dbReference type="GO" id="GO:0008915">
    <property type="term" value="F:lipid-A-disaccharide synthase activity"/>
    <property type="evidence" value="ECO:0007669"/>
    <property type="project" value="UniProtKB-EC"/>
</dbReference>
<dbReference type="Pfam" id="PF02684">
    <property type="entry name" value="LpxB"/>
    <property type="match status" value="1"/>
</dbReference>
<evidence type="ECO:0000256" key="1">
    <source>
        <dbReference type="ARBA" id="ARBA00012687"/>
    </source>
</evidence>
<keyword evidence="4" id="KW-0328">Glycosyltransferase</keyword>
<dbReference type="OrthoDB" id="2419at2759"/>
<dbReference type="Proteomes" id="UP000324585">
    <property type="component" value="Unassembled WGS sequence"/>
</dbReference>
<evidence type="ECO:0000313" key="9">
    <source>
        <dbReference type="Proteomes" id="UP000324585"/>
    </source>
</evidence>
<dbReference type="InterPro" id="IPR003835">
    <property type="entry name" value="Glyco_trans_19"/>
</dbReference>
<comment type="catalytic activity">
    <reaction evidence="7">
        <text>a lipid X + a UDP-2-N,3-O-bis[(3R)-3-hydroxyacyl]-alpha-D-glucosamine = a lipid A disaccharide + UDP + H(+)</text>
        <dbReference type="Rhea" id="RHEA:67828"/>
        <dbReference type="ChEBI" id="CHEBI:15378"/>
        <dbReference type="ChEBI" id="CHEBI:58223"/>
        <dbReference type="ChEBI" id="CHEBI:137748"/>
        <dbReference type="ChEBI" id="CHEBI:176338"/>
        <dbReference type="ChEBI" id="CHEBI:176343"/>
        <dbReference type="EC" id="2.4.1.182"/>
    </reaction>
</comment>
<dbReference type="GO" id="GO:0016020">
    <property type="term" value="C:membrane"/>
    <property type="evidence" value="ECO:0007669"/>
    <property type="project" value="GOC"/>
</dbReference>
<evidence type="ECO:0000256" key="3">
    <source>
        <dbReference type="ARBA" id="ARBA00022556"/>
    </source>
</evidence>
<reference evidence="9" key="1">
    <citation type="journal article" date="2019" name="Nat. Commun.">
        <title>Expansion of phycobilisome linker gene families in mesophilic red algae.</title>
        <authorList>
            <person name="Lee J."/>
            <person name="Kim D."/>
            <person name="Bhattacharya D."/>
            <person name="Yoon H.S."/>
        </authorList>
    </citation>
    <scope>NUCLEOTIDE SEQUENCE [LARGE SCALE GENOMIC DNA]</scope>
    <source>
        <strain evidence="9">CCMP 1328</strain>
    </source>
</reference>
<dbReference type="AlphaFoldDB" id="A0A5J4Z0H7"/>
<keyword evidence="2" id="KW-0444">Lipid biosynthesis</keyword>
<evidence type="ECO:0000256" key="4">
    <source>
        <dbReference type="ARBA" id="ARBA00022676"/>
    </source>
</evidence>
<dbReference type="GO" id="GO:0009245">
    <property type="term" value="P:lipid A biosynthetic process"/>
    <property type="evidence" value="ECO:0007669"/>
    <property type="project" value="UniProtKB-KW"/>
</dbReference>
<dbReference type="EC" id="2.4.1.182" evidence="1"/>
<keyword evidence="6" id="KW-0443">Lipid metabolism</keyword>
<sequence>MKLLHVLRLYVVAGEASGDRLAARAVTSLAALAREHGVRVEVHGVGGPAMRVSAAAADVIASGTEGASEAGAARSSFRSLLDLSRLSVMGIGHVLLAAPRLWYMQRQVVKDIERIRPHVVLFVDFKAFNKRVAKRVQHMRRFKEGSPRTALLQYVAPSIWAWRSSRAGSLRYASLFDEIMLLFPFERRAWNAFGIAHAFLVGSPAVEVMLDARLWTALKRVSQIRQNQREQTGSHIVLMPGSRPDELHHCMPVLTAALKRIAASCTGYTRVASVTCIVAESVAELFSTTHLSRLVDSLTGSSVTVNVHVNTQAPESSRRIPENLKILASSDLAIVTSGTAVLEAALGSTPTVCVYLTDWLTSLIAKRRAQVTCASIPNLILNRTAIPELLFEQCTEDRVAQSACDLLRDEASRKKQLHDVAIALRWLRREHCRHYGGEVPSALVAQRILYHYNKVERR</sequence>
<dbReference type="PANTHER" id="PTHR30372:SF4">
    <property type="entry name" value="LIPID-A-DISACCHARIDE SYNTHASE, MITOCHONDRIAL-RELATED"/>
    <property type="match status" value="1"/>
</dbReference>
<proteinExistence type="predicted"/>
<comment type="caution">
    <text evidence="8">The sequence shown here is derived from an EMBL/GenBank/DDBJ whole genome shotgun (WGS) entry which is preliminary data.</text>
</comment>
<dbReference type="SUPFAM" id="SSF53756">
    <property type="entry name" value="UDP-Glycosyltransferase/glycogen phosphorylase"/>
    <property type="match status" value="1"/>
</dbReference>
<evidence type="ECO:0000256" key="7">
    <source>
        <dbReference type="ARBA" id="ARBA00048975"/>
    </source>
</evidence>
<organism evidence="8 9">
    <name type="scientific">Porphyridium purpureum</name>
    <name type="common">Red alga</name>
    <name type="synonym">Porphyridium cruentum</name>
    <dbReference type="NCBI Taxonomy" id="35688"/>
    <lineage>
        <taxon>Eukaryota</taxon>
        <taxon>Rhodophyta</taxon>
        <taxon>Bangiophyceae</taxon>
        <taxon>Porphyridiales</taxon>
        <taxon>Porphyridiaceae</taxon>
        <taxon>Porphyridium</taxon>
    </lineage>
</organism>
<keyword evidence="3" id="KW-0441">Lipid A biosynthesis</keyword>
<evidence type="ECO:0000313" key="8">
    <source>
        <dbReference type="EMBL" id="KAA8497136.1"/>
    </source>
</evidence>
<evidence type="ECO:0000256" key="2">
    <source>
        <dbReference type="ARBA" id="ARBA00022516"/>
    </source>
</evidence>
<protein>
    <recommendedName>
        <fullName evidence="1">lipid-A-disaccharide synthase</fullName>
        <ecNumber evidence="1">2.4.1.182</ecNumber>
    </recommendedName>
</protein>
<keyword evidence="9" id="KW-1185">Reference proteome</keyword>
<dbReference type="PANTHER" id="PTHR30372">
    <property type="entry name" value="LIPID-A-DISACCHARIDE SYNTHASE"/>
    <property type="match status" value="1"/>
</dbReference>
<evidence type="ECO:0000256" key="5">
    <source>
        <dbReference type="ARBA" id="ARBA00022679"/>
    </source>
</evidence>
<dbReference type="GO" id="GO:0005543">
    <property type="term" value="F:phospholipid binding"/>
    <property type="evidence" value="ECO:0007669"/>
    <property type="project" value="TreeGrafter"/>
</dbReference>
<evidence type="ECO:0000256" key="6">
    <source>
        <dbReference type="ARBA" id="ARBA00023098"/>
    </source>
</evidence>
<dbReference type="EMBL" id="VRMN01000002">
    <property type="protein sequence ID" value="KAA8497136.1"/>
    <property type="molecule type" value="Genomic_DNA"/>
</dbReference>
<keyword evidence="5" id="KW-0808">Transferase</keyword>